<organism evidence="2 3">
    <name type="scientific">Stylonychia lemnae</name>
    <name type="common">Ciliate</name>
    <dbReference type="NCBI Taxonomy" id="5949"/>
    <lineage>
        <taxon>Eukaryota</taxon>
        <taxon>Sar</taxon>
        <taxon>Alveolata</taxon>
        <taxon>Ciliophora</taxon>
        <taxon>Intramacronucleata</taxon>
        <taxon>Spirotrichea</taxon>
        <taxon>Stichotrichia</taxon>
        <taxon>Sporadotrichida</taxon>
        <taxon>Oxytrichidae</taxon>
        <taxon>Stylonychinae</taxon>
        <taxon>Stylonychia</taxon>
    </lineage>
</organism>
<feature type="coiled-coil region" evidence="1">
    <location>
        <begin position="242"/>
        <end position="325"/>
    </location>
</feature>
<evidence type="ECO:0000313" key="2">
    <source>
        <dbReference type="EMBL" id="CDW86301.1"/>
    </source>
</evidence>
<keyword evidence="1" id="KW-0175">Coiled coil</keyword>
<dbReference type="AlphaFoldDB" id="A0A078AW40"/>
<protein>
    <submittedName>
        <fullName evidence="2">Uncharacterized protein</fullName>
    </submittedName>
</protein>
<dbReference type="InParanoid" id="A0A078AW40"/>
<dbReference type="Proteomes" id="UP000039865">
    <property type="component" value="Unassembled WGS sequence"/>
</dbReference>
<gene>
    <name evidence="2" type="primary">Contig16691.g17786</name>
    <name evidence="2" type="ORF">STYLEM_15395</name>
</gene>
<evidence type="ECO:0000256" key="1">
    <source>
        <dbReference type="SAM" id="Coils"/>
    </source>
</evidence>
<dbReference type="EMBL" id="CCKQ01014528">
    <property type="protein sequence ID" value="CDW86301.1"/>
    <property type="molecule type" value="Genomic_DNA"/>
</dbReference>
<proteinExistence type="predicted"/>
<feature type="coiled-coil region" evidence="1">
    <location>
        <begin position="361"/>
        <end position="423"/>
    </location>
</feature>
<accession>A0A078AW40</accession>
<keyword evidence="3" id="KW-1185">Reference proteome</keyword>
<evidence type="ECO:0000313" key="3">
    <source>
        <dbReference type="Proteomes" id="UP000039865"/>
    </source>
</evidence>
<sequence>MRSVKNSLMRPIDQSELQQQLMQPQAPLSHRPINKSIAMSASKDKGRYSMHSLQLSPDFKPNQKQHKKFISHQKTKTSVQTYQNYGFSFQKPEYQSSEYDSISCDVNDSEEEKEVSYQAIINNSSALNTLQQPLQVIDHRSLKDSYKKQMRAHRIISVQNPSQDALDYMTFNQEDKNNEGTERLYRQSNGQSEISQNRLNKILDYLLNQIELQRYQLNEDLSMCQARFVDQNQVLLLKQAEMVQLNTNIKVLQDYLAQIEKKNSDLLDELDYQKTKATNQKLKKAQLLAKVKQMQQQESKYYQEVQDLNQKLTSTRQEYNKIAINQQKLNQSGTLNKNFDEEFIEQLTRLQRIKQDQELSIITLKDIINKQKLQIQNLNDQLTQQKEDHSNDLDIQKNQFSIIINQREKLKELEDQIVQQKSHLLQKDKALGDTEKNFYKQNWTINYKRKSQICLILQMIAKLRLD</sequence>
<name>A0A078AW40_STYLE</name>
<reference evidence="2 3" key="1">
    <citation type="submission" date="2014-06" db="EMBL/GenBank/DDBJ databases">
        <authorList>
            <person name="Swart Estienne"/>
        </authorList>
    </citation>
    <scope>NUCLEOTIDE SEQUENCE [LARGE SCALE GENOMIC DNA]</scope>
    <source>
        <strain evidence="2 3">130c</strain>
    </source>
</reference>